<dbReference type="RefSeq" id="WP_009134521.1">
    <property type="nucleotide sequence ID" value="NZ_CP102250.1"/>
</dbReference>
<evidence type="ECO:0000313" key="1">
    <source>
        <dbReference type="EMBL" id="EHB91666.1"/>
    </source>
</evidence>
<protein>
    <recommendedName>
        <fullName evidence="3">DUF3575 domain-containing protein</fullName>
    </recommendedName>
</protein>
<organism evidence="1 2">
    <name type="scientific">Alistipes indistinctus YIT 12060</name>
    <dbReference type="NCBI Taxonomy" id="742725"/>
    <lineage>
        <taxon>Bacteria</taxon>
        <taxon>Pseudomonadati</taxon>
        <taxon>Bacteroidota</taxon>
        <taxon>Bacteroidia</taxon>
        <taxon>Bacteroidales</taxon>
        <taxon>Rikenellaceae</taxon>
        <taxon>Alistipes</taxon>
    </lineage>
</organism>
<dbReference type="Pfam" id="PF12099">
    <property type="entry name" value="DUF3575"/>
    <property type="match status" value="1"/>
</dbReference>
<gene>
    <name evidence="1" type="ORF">HMPREF9450_01715</name>
</gene>
<dbReference type="InterPro" id="IPR021958">
    <property type="entry name" value="DUF3575"/>
</dbReference>
<sequence length="370" mass="41441">MLRHQLLCIQIIAVFFVYLLSFATLSAQEVRIVLSGTELPARDLFIQIERQTVYRFAYNSAVFDASQVINLPAAELSLREILDRVTEISRVTCLVHQDMVIIGPGKEEVPPPVIPPGIGRPPAVEDPETGDRYIATDIRSLSALSRPDRSLPLDKSEPVQVIQVVVEPESRDSVGDLIDARLPASHRMPVESYVAYKGLPKVAAKTNLVHWIATASPNLSVEFGLGRRTSVEVYAANNRWKSSQSLECNKKLDHWMVRPEFRYWLCERMNGHFFGANVSYWNYNVSGYKIFSLFEKGARYKGDAFGLGLTYGYHMAVLPRWGLEFCAGIGGAVLQYDRFDCDGSNEAAERATRFCFGPGRVGISLVFVIK</sequence>
<name>G5HAQ0_9BACT</name>
<dbReference type="Proteomes" id="UP000006008">
    <property type="component" value="Unassembled WGS sequence"/>
</dbReference>
<dbReference type="EMBL" id="ADLD01000013">
    <property type="protein sequence ID" value="EHB91666.1"/>
    <property type="molecule type" value="Genomic_DNA"/>
</dbReference>
<evidence type="ECO:0000313" key="2">
    <source>
        <dbReference type="Proteomes" id="UP000006008"/>
    </source>
</evidence>
<accession>G5HAQ0</accession>
<dbReference type="STRING" id="742725.HMPREF9450_01715"/>
<evidence type="ECO:0008006" key="3">
    <source>
        <dbReference type="Google" id="ProtNLM"/>
    </source>
</evidence>
<comment type="caution">
    <text evidence="1">The sequence shown here is derived from an EMBL/GenBank/DDBJ whole genome shotgun (WGS) entry which is preliminary data.</text>
</comment>
<keyword evidence="2" id="KW-1185">Reference proteome</keyword>
<proteinExistence type="predicted"/>
<dbReference type="AlphaFoldDB" id="G5HAQ0"/>
<dbReference type="HOGENOM" id="CLU_764475_0_0_10"/>
<dbReference type="eggNOG" id="COG2885">
    <property type="taxonomic scope" value="Bacteria"/>
</dbReference>
<dbReference type="GeneID" id="92815254"/>
<dbReference type="PATRIC" id="fig|742725.3.peg.1810"/>
<reference evidence="1 2" key="1">
    <citation type="submission" date="2011-08" db="EMBL/GenBank/DDBJ databases">
        <title>The Genome Sequence of Alistipes indistinctus YIT 12060.</title>
        <authorList>
            <consortium name="The Broad Institute Genome Sequencing Platform"/>
            <person name="Earl A."/>
            <person name="Ward D."/>
            <person name="Feldgarden M."/>
            <person name="Gevers D."/>
            <person name="Morotomi M."/>
            <person name="Young S.K."/>
            <person name="Zeng Q."/>
            <person name="Gargeya S."/>
            <person name="Fitzgerald M."/>
            <person name="Haas B."/>
            <person name="Abouelleil A."/>
            <person name="Alvarado L."/>
            <person name="Arachchi H.M."/>
            <person name="Berlin A."/>
            <person name="Brown A."/>
            <person name="Chapman S.B."/>
            <person name="Chen Z."/>
            <person name="Dunbar C."/>
            <person name="Freedman E."/>
            <person name="Gearin G."/>
            <person name="Gellesch M."/>
            <person name="Goldberg J."/>
            <person name="Griggs A."/>
            <person name="Gujja S."/>
            <person name="Heiman D."/>
            <person name="Howarth C."/>
            <person name="Larson L."/>
            <person name="Lui A."/>
            <person name="MacDonald P.J.P."/>
            <person name="Montmayeur A."/>
            <person name="Murphy C."/>
            <person name="Neiman D."/>
            <person name="Pearson M."/>
            <person name="Priest M."/>
            <person name="Roberts A."/>
            <person name="Saif S."/>
            <person name="Shea T."/>
            <person name="Shenoy N."/>
            <person name="Sisk P."/>
            <person name="Stolte C."/>
            <person name="Sykes S."/>
            <person name="Wortman J."/>
            <person name="Nusbaum C."/>
            <person name="Birren B."/>
        </authorList>
    </citation>
    <scope>NUCLEOTIDE SEQUENCE [LARGE SCALE GENOMIC DNA]</scope>
    <source>
        <strain evidence="1 2">YIT 12060</strain>
    </source>
</reference>